<sequence>MKHSLAMEVMQAVHQFSKLQLNKLTDLYTLREEQVMITMAKAKHVLGLDEIPVSLVCEQMNMSAASASRLFRSLEEKGIIERRSAKECKRNTVLILTEYGMMQCKELHKRGEEFFDKILGQIEEERIRDMISLLNELYHTAKAELDNYSKD</sequence>
<dbReference type="Gene3D" id="1.10.10.10">
    <property type="entry name" value="Winged helix-like DNA-binding domain superfamily/Winged helix DNA-binding domain"/>
    <property type="match status" value="1"/>
</dbReference>
<dbReference type="GO" id="GO:0003677">
    <property type="term" value="F:DNA binding"/>
    <property type="evidence" value="ECO:0007669"/>
    <property type="project" value="UniProtKB-KW"/>
</dbReference>
<evidence type="ECO:0000256" key="3">
    <source>
        <dbReference type="ARBA" id="ARBA00023163"/>
    </source>
</evidence>
<keyword evidence="2 5" id="KW-0238">DNA-binding</keyword>
<dbReference type="PANTHER" id="PTHR42756:SF1">
    <property type="entry name" value="TRANSCRIPTIONAL REPRESSOR OF EMRAB OPERON"/>
    <property type="match status" value="1"/>
</dbReference>
<evidence type="ECO:0000259" key="4">
    <source>
        <dbReference type="PROSITE" id="PS50995"/>
    </source>
</evidence>
<dbReference type="SMART" id="SM00347">
    <property type="entry name" value="HTH_MARR"/>
    <property type="match status" value="1"/>
</dbReference>
<dbReference type="PANTHER" id="PTHR42756">
    <property type="entry name" value="TRANSCRIPTIONAL REGULATOR, MARR"/>
    <property type="match status" value="1"/>
</dbReference>
<dbReference type="InterPro" id="IPR036388">
    <property type="entry name" value="WH-like_DNA-bd_sf"/>
</dbReference>
<keyword evidence="1" id="KW-0805">Transcription regulation</keyword>
<dbReference type="SUPFAM" id="SSF46785">
    <property type="entry name" value="Winged helix' DNA-binding domain"/>
    <property type="match status" value="1"/>
</dbReference>
<keyword evidence="3" id="KW-0804">Transcription</keyword>
<protein>
    <submittedName>
        <fullName evidence="5">DNA-binding transcriptional regulator, MarR family</fullName>
    </submittedName>
</protein>
<evidence type="ECO:0000313" key="5">
    <source>
        <dbReference type="EMBL" id="SDB24001.1"/>
    </source>
</evidence>
<dbReference type="InterPro" id="IPR036390">
    <property type="entry name" value="WH_DNA-bd_sf"/>
</dbReference>
<gene>
    <name evidence="5" type="ORF">SAMN02910417_01802</name>
</gene>
<dbReference type="InterPro" id="IPR000835">
    <property type="entry name" value="HTH_MarR-typ"/>
</dbReference>
<feature type="domain" description="HTH marR-type" evidence="4">
    <location>
        <begin position="2"/>
        <end position="139"/>
    </location>
</feature>
<accession>A0A1G6BTM8</accession>
<dbReference type="OrthoDB" id="49580at2"/>
<evidence type="ECO:0000256" key="1">
    <source>
        <dbReference type="ARBA" id="ARBA00023015"/>
    </source>
</evidence>
<dbReference type="PROSITE" id="PS50995">
    <property type="entry name" value="HTH_MARR_2"/>
    <property type="match status" value="1"/>
</dbReference>
<organism evidence="5 6">
    <name type="scientific">Eubacterium oxidoreducens</name>
    <dbReference type="NCBI Taxonomy" id="1732"/>
    <lineage>
        <taxon>Bacteria</taxon>
        <taxon>Bacillati</taxon>
        <taxon>Bacillota</taxon>
        <taxon>Clostridia</taxon>
        <taxon>Eubacteriales</taxon>
        <taxon>Eubacteriaceae</taxon>
        <taxon>Eubacterium</taxon>
    </lineage>
</organism>
<dbReference type="AlphaFoldDB" id="A0A1G6BTM8"/>
<dbReference type="RefSeq" id="WP_090174030.1">
    <property type="nucleotide sequence ID" value="NZ_FMXR01000012.1"/>
</dbReference>
<evidence type="ECO:0000256" key="2">
    <source>
        <dbReference type="ARBA" id="ARBA00023125"/>
    </source>
</evidence>
<evidence type="ECO:0000313" key="6">
    <source>
        <dbReference type="Proteomes" id="UP000199228"/>
    </source>
</evidence>
<proteinExistence type="predicted"/>
<dbReference type="EMBL" id="FMXR01000012">
    <property type="protein sequence ID" value="SDB24001.1"/>
    <property type="molecule type" value="Genomic_DNA"/>
</dbReference>
<dbReference type="GO" id="GO:0003700">
    <property type="term" value="F:DNA-binding transcription factor activity"/>
    <property type="evidence" value="ECO:0007669"/>
    <property type="project" value="InterPro"/>
</dbReference>
<keyword evidence="6" id="KW-1185">Reference proteome</keyword>
<name>A0A1G6BTM8_EUBOX</name>
<reference evidence="5 6" key="1">
    <citation type="submission" date="2016-10" db="EMBL/GenBank/DDBJ databases">
        <authorList>
            <person name="de Groot N.N."/>
        </authorList>
    </citation>
    <scope>NUCLEOTIDE SEQUENCE [LARGE SCALE GENOMIC DNA]</scope>
    <source>
        <strain evidence="5 6">DSM 3217</strain>
    </source>
</reference>
<dbReference type="Proteomes" id="UP000199228">
    <property type="component" value="Unassembled WGS sequence"/>
</dbReference>
<dbReference type="STRING" id="1732.SAMN02910417_01802"/>